<feature type="non-terminal residue" evidence="2">
    <location>
        <position position="82"/>
    </location>
</feature>
<dbReference type="AlphaFoldDB" id="A0A8S3J4E5"/>
<name>A0A8S3J4E5_9BILA</name>
<dbReference type="Proteomes" id="UP000676336">
    <property type="component" value="Unassembled WGS sequence"/>
</dbReference>
<accession>A0A8S3J4E5</accession>
<dbReference type="Pfam" id="PF12783">
    <property type="entry name" value="Sec7-like_HUS"/>
    <property type="match status" value="1"/>
</dbReference>
<feature type="non-terminal residue" evidence="2">
    <location>
        <position position="1"/>
    </location>
</feature>
<reference evidence="2" key="1">
    <citation type="submission" date="2021-02" db="EMBL/GenBank/DDBJ databases">
        <authorList>
            <person name="Nowell W R."/>
        </authorList>
    </citation>
    <scope>NUCLEOTIDE SEQUENCE</scope>
</reference>
<protein>
    <recommendedName>
        <fullName evidence="1">Mon2/Sec7/BIG1-like HUS domain-containing protein</fullName>
    </recommendedName>
</protein>
<sequence length="82" mass="9194">LQSIDEASSIGKVASSSLSADEISVNNYFRHAYYVFRALCKLSDRDIKDKGNTDPKTNLDLKSRIFSLRLIIQILQTSGPIF</sequence>
<evidence type="ECO:0000259" key="1">
    <source>
        <dbReference type="Pfam" id="PF12783"/>
    </source>
</evidence>
<feature type="domain" description="Mon2/Sec7/BIG1-like HUS" evidence="1">
    <location>
        <begin position="29"/>
        <end position="82"/>
    </location>
</feature>
<organism evidence="2 3">
    <name type="scientific">Rotaria magnacalcarata</name>
    <dbReference type="NCBI Taxonomy" id="392030"/>
    <lineage>
        <taxon>Eukaryota</taxon>
        <taxon>Metazoa</taxon>
        <taxon>Spiralia</taxon>
        <taxon>Gnathifera</taxon>
        <taxon>Rotifera</taxon>
        <taxon>Eurotatoria</taxon>
        <taxon>Bdelloidea</taxon>
        <taxon>Philodinida</taxon>
        <taxon>Philodinidae</taxon>
        <taxon>Rotaria</taxon>
    </lineage>
</organism>
<proteinExistence type="predicted"/>
<dbReference type="EMBL" id="CAJOBI010339162">
    <property type="protein sequence ID" value="CAF5210422.1"/>
    <property type="molecule type" value="Genomic_DNA"/>
</dbReference>
<gene>
    <name evidence="2" type="ORF">SMN809_LOCUS78175</name>
</gene>
<dbReference type="InterPro" id="IPR032691">
    <property type="entry name" value="Mon2/Sec7/BIG1-like_HUS"/>
</dbReference>
<evidence type="ECO:0000313" key="3">
    <source>
        <dbReference type="Proteomes" id="UP000676336"/>
    </source>
</evidence>
<evidence type="ECO:0000313" key="2">
    <source>
        <dbReference type="EMBL" id="CAF5210422.1"/>
    </source>
</evidence>
<comment type="caution">
    <text evidence="2">The sequence shown here is derived from an EMBL/GenBank/DDBJ whole genome shotgun (WGS) entry which is preliminary data.</text>
</comment>